<comment type="pathway">
    <text evidence="9">Protein modification; lipoprotein biosynthesis (signal peptide cleavage).</text>
</comment>
<comment type="catalytic activity">
    <reaction evidence="9">
        <text>Release of signal peptides from bacterial membrane prolipoproteins. Hydrolyzes -Xaa-Yaa-Zaa-|-(S,diacylglyceryl)Cys-, in which Xaa is hydrophobic (preferably Leu), and Yaa (Ala or Ser) and Zaa (Gly or Ala) have small, neutral side chains.</text>
        <dbReference type="EC" id="3.4.23.36"/>
    </reaction>
</comment>
<evidence type="ECO:0000256" key="3">
    <source>
        <dbReference type="ARBA" id="ARBA00022670"/>
    </source>
</evidence>
<accession>A0A451DAF7</accession>
<evidence type="ECO:0000256" key="7">
    <source>
        <dbReference type="ARBA" id="ARBA00022989"/>
    </source>
</evidence>
<evidence type="ECO:0000256" key="5">
    <source>
        <dbReference type="ARBA" id="ARBA00022750"/>
    </source>
</evidence>
<evidence type="ECO:0000256" key="10">
    <source>
        <dbReference type="RuleBase" id="RU004181"/>
    </source>
</evidence>
<evidence type="ECO:0000256" key="8">
    <source>
        <dbReference type="ARBA" id="ARBA00023136"/>
    </source>
</evidence>
<dbReference type="PRINTS" id="PR00781">
    <property type="entry name" value="LIPOSIGPTASE"/>
</dbReference>
<proteinExistence type="inferred from homology"/>
<dbReference type="NCBIfam" id="TIGR00077">
    <property type="entry name" value="lspA"/>
    <property type="match status" value="1"/>
</dbReference>
<sequence>MSKHLRYCGLRWLWLSFIVVILDLLSKQWVITHLLLHESISIMPYINLYHSHNSGAAFSFLADQDGWQRWFLSGITSTLLTILLFSMYYNQVKCTLHNIAYALLIGGALGNLYNRITYGFVIDFIDLHLKEWHFATFNIADSAIFIGIVLFLCKRNYSSSHS</sequence>
<dbReference type="InterPro" id="IPR001872">
    <property type="entry name" value="Peptidase_A8"/>
</dbReference>
<keyword evidence="8 9" id="KW-0472">Membrane</keyword>
<keyword evidence="7 9" id="KW-1133">Transmembrane helix</keyword>
<protein>
    <recommendedName>
        <fullName evidence="9">Lipoprotein signal peptidase</fullName>
        <ecNumber evidence="9">3.4.23.36</ecNumber>
    </recommendedName>
    <alternativeName>
        <fullName evidence="9">Prolipoprotein signal peptidase</fullName>
    </alternativeName>
    <alternativeName>
        <fullName evidence="9">Signal peptidase II</fullName>
        <shortName evidence="9">SPase II</shortName>
    </alternativeName>
</protein>
<comment type="function">
    <text evidence="9">This protein specifically catalyzes the removal of signal peptides from prolipoproteins.</text>
</comment>
<dbReference type="HAMAP" id="MF_00161">
    <property type="entry name" value="LspA"/>
    <property type="match status" value="1"/>
</dbReference>
<feature type="transmembrane region" description="Helical" evidence="9">
    <location>
        <begin position="70"/>
        <end position="89"/>
    </location>
</feature>
<dbReference type="UniPathway" id="UPA00665"/>
<gene>
    <name evidence="9 11" type="primary">lspA</name>
    <name evidence="11" type="ORF">ERCIKOCA2762_474</name>
</gene>
<feature type="transmembrane region" description="Helical" evidence="9">
    <location>
        <begin position="133"/>
        <end position="153"/>
    </location>
</feature>
<evidence type="ECO:0000256" key="6">
    <source>
        <dbReference type="ARBA" id="ARBA00022801"/>
    </source>
</evidence>
<evidence type="ECO:0000313" key="11">
    <source>
        <dbReference type="EMBL" id="VFP83230.1"/>
    </source>
</evidence>
<name>A0A451DAF7_9GAMM</name>
<dbReference type="PANTHER" id="PTHR33695:SF1">
    <property type="entry name" value="LIPOPROTEIN SIGNAL PEPTIDASE"/>
    <property type="match status" value="1"/>
</dbReference>
<organism evidence="11 12">
    <name type="scientific">Candidatus Erwinia haradaeae</name>
    <dbReference type="NCBI Taxonomy" id="1922217"/>
    <lineage>
        <taxon>Bacteria</taxon>
        <taxon>Pseudomonadati</taxon>
        <taxon>Pseudomonadota</taxon>
        <taxon>Gammaproteobacteria</taxon>
        <taxon>Enterobacterales</taxon>
        <taxon>Erwiniaceae</taxon>
        <taxon>Erwinia</taxon>
    </lineage>
</organism>
<dbReference type="GO" id="GO:0005886">
    <property type="term" value="C:plasma membrane"/>
    <property type="evidence" value="ECO:0007669"/>
    <property type="project" value="UniProtKB-SubCell"/>
</dbReference>
<dbReference type="Pfam" id="PF01252">
    <property type="entry name" value="Peptidase_A8"/>
    <property type="match status" value="1"/>
</dbReference>
<keyword evidence="6 9" id="KW-0378">Hydrolase</keyword>
<evidence type="ECO:0000313" key="12">
    <source>
        <dbReference type="Proteomes" id="UP000294368"/>
    </source>
</evidence>
<dbReference type="EMBL" id="LR217715">
    <property type="protein sequence ID" value="VFP83230.1"/>
    <property type="molecule type" value="Genomic_DNA"/>
</dbReference>
<dbReference type="PANTHER" id="PTHR33695">
    <property type="entry name" value="LIPOPROTEIN SIGNAL PEPTIDASE"/>
    <property type="match status" value="1"/>
</dbReference>
<evidence type="ECO:0000256" key="9">
    <source>
        <dbReference type="HAMAP-Rule" id="MF_00161"/>
    </source>
</evidence>
<comment type="subcellular location">
    <subcellularLocation>
        <location evidence="9">Cell membrane</location>
        <topology evidence="9">Multi-pass membrane protein</topology>
    </subcellularLocation>
</comment>
<feature type="active site" evidence="9">
    <location>
        <position position="141"/>
    </location>
</feature>
<reference evidence="11 12" key="1">
    <citation type="submission" date="2019-02" db="EMBL/GenBank/DDBJ databases">
        <authorList>
            <person name="Manzano-Marin A."/>
            <person name="Manzano-Marin A."/>
        </authorList>
    </citation>
    <scope>NUCLEOTIDE SEQUENCE [LARGE SCALE GENOMIC DNA]</scope>
    <source>
        <strain evidence="11 12">ErCikochiana</strain>
    </source>
</reference>
<evidence type="ECO:0000256" key="2">
    <source>
        <dbReference type="ARBA" id="ARBA00022475"/>
    </source>
</evidence>
<dbReference type="GO" id="GO:0004190">
    <property type="term" value="F:aspartic-type endopeptidase activity"/>
    <property type="evidence" value="ECO:0007669"/>
    <property type="project" value="UniProtKB-UniRule"/>
</dbReference>
<dbReference type="GO" id="GO:0006508">
    <property type="term" value="P:proteolysis"/>
    <property type="evidence" value="ECO:0007669"/>
    <property type="project" value="UniProtKB-KW"/>
</dbReference>
<keyword evidence="3 9" id="KW-0645">Protease</keyword>
<dbReference type="AlphaFoldDB" id="A0A451DAF7"/>
<evidence type="ECO:0000256" key="1">
    <source>
        <dbReference type="ARBA" id="ARBA00006139"/>
    </source>
</evidence>
<keyword evidence="5 9" id="KW-0064">Aspartyl protease</keyword>
<dbReference type="OrthoDB" id="9810259at2"/>
<feature type="transmembrane region" description="Helical" evidence="9">
    <location>
        <begin position="12"/>
        <end position="31"/>
    </location>
</feature>
<dbReference type="EC" id="3.4.23.36" evidence="9"/>
<feature type="transmembrane region" description="Helical" evidence="9">
    <location>
        <begin position="96"/>
        <end position="113"/>
    </location>
</feature>
<keyword evidence="4 9" id="KW-0812">Transmembrane</keyword>
<dbReference type="Proteomes" id="UP000294368">
    <property type="component" value="Chromosome"/>
</dbReference>
<keyword evidence="2 9" id="KW-1003">Cell membrane</keyword>
<evidence type="ECO:0000256" key="4">
    <source>
        <dbReference type="ARBA" id="ARBA00022692"/>
    </source>
</evidence>
<comment type="similarity">
    <text evidence="1 9 10">Belongs to the peptidase A8 family.</text>
</comment>
<keyword evidence="11" id="KW-0449">Lipoprotein</keyword>
<feature type="active site" evidence="9">
    <location>
        <position position="123"/>
    </location>
</feature>